<accession>A0ACB8IMT8</accession>
<dbReference type="EMBL" id="CM039177">
    <property type="protein sequence ID" value="KAH9698265.1"/>
    <property type="molecule type" value="Genomic_DNA"/>
</dbReference>
<keyword evidence="2" id="KW-1185">Reference proteome</keyword>
<sequence>MTAIEEAKYLNILPIDDLIGSLISYEEDLAAEKEHEEKKKSIALKVSKHESDEESELDNVELAMLARRFRKFYKKTNEKGKFRRCLLFNKLKKKAMVNSDEETSDDKEQQEMTNLALMAFGEESCDEFDEGLKKKKNKWYLDSGCSRHMTGNYSWFSSFTKIENGGDVSFGDNSKGKIIGIGNVDGELQEQSSKDKQENAPQENQEGGQEEQTNMEQQEGISQTLRNEWRFQSCPKESRLLAVKRIFRYLIGTINLGLWYPRGTHIDLSCYSNADFTGYKVDRKSTSGTCHFLGHSLVSWFSKKQNSVALSTTEAEYIAAGSYCAQILWMKQTLRDYGINLDQIPIFCDNTSSINLSKNPIQHSRTKHIEIRHHFLKDHVQKGDVVIKFVSTENQLTNIFTKPLSEDNFIKIRHELEMMNVAS</sequence>
<protein>
    <submittedName>
        <fullName evidence="1">Uncharacterized protein</fullName>
    </submittedName>
</protein>
<evidence type="ECO:0000313" key="2">
    <source>
        <dbReference type="Proteomes" id="UP000829398"/>
    </source>
</evidence>
<comment type="caution">
    <text evidence="1">The sequence shown here is derived from an EMBL/GenBank/DDBJ whole genome shotgun (WGS) entry which is preliminary data.</text>
</comment>
<reference evidence="2" key="1">
    <citation type="journal article" date="2023" name="Hortic. Res.">
        <title>A chromosome-level phased genome enabling allele-level studies in sweet orange: a case study on citrus Huanglongbing tolerance.</title>
        <authorList>
            <person name="Wu B."/>
            <person name="Yu Q."/>
            <person name="Deng Z."/>
            <person name="Duan Y."/>
            <person name="Luo F."/>
            <person name="Gmitter F. Jr."/>
        </authorList>
    </citation>
    <scope>NUCLEOTIDE SEQUENCE [LARGE SCALE GENOMIC DNA]</scope>
    <source>
        <strain evidence="2">cv. Valencia</strain>
    </source>
</reference>
<dbReference type="Proteomes" id="UP000829398">
    <property type="component" value="Chromosome 8"/>
</dbReference>
<organism evidence="1 2">
    <name type="scientific">Citrus sinensis</name>
    <name type="common">Sweet orange</name>
    <name type="synonym">Citrus aurantium var. sinensis</name>
    <dbReference type="NCBI Taxonomy" id="2711"/>
    <lineage>
        <taxon>Eukaryota</taxon>
        <taxon>Viridiplantae</taxon>
        <taxon>Streptophyta</taxon>
        <taxon>Embryophyta</taxon>
        <taxon>Tracheophyta</taxon>
        <taxon>Spermatophyta</taxon>
        <taxon>Magnoliopsida</taxon>
        <taxon>eudicotyledons</taxon>
        <taxon>Gunneridae</taxon>
        <taxon>Pentapetalae</taxon>
        <taxon>rosids</taxon>
        <taxon>malvids</taxon>
        <taxon>Sapindales</taxon>
        <taxon>Rutaceae</taxon>
        <taxon>Aurantioideae</taxon>
        <taxon>Citrus</taxon>
    </lineage>
</organism>
<evidence type="ECO:0000313" key="1">
    <source>
        <dbReference type="EMBL" id="KAH9698265.1"/>
    </source>
</evidence>
<gene>
    <name evidence="1" type="ORF">KPL71_023950</name>
</gene>
<proteinExistence type="predicted"/>
<name>A0ACB8IMT8_CITSI</name>